<reference evidence="10" key="1">
    <citation type="submission" date="2018-05" db="EMBL/GenBank/DDBJ databases">
        <authorList>
            <person name="Lanie J.A."/>
            <person name="Ng W.-L."/>
            <person name="Kazmierczak K.M."/>
            <person name="Andrzejewski T.M."/>
            <person name="Davidsen T.M."/>
            <person name="Wayne K.J."/>
            <person name="Tettelin H."/>
            <person name="Glass J.I."/>
            <person name="Rusch D."/>
            <person name="Podicherti R."/>
            <person name="Tsui H.-C.T."/>
            <person name="Winkler M.E."/>
        </authorList>
    </citation>
    <scope>NUCLEOTIDE SEQUENCE</scope>
</reference>
<proteinExistence type="predicted"/>
<keyword evidence="7" id="KW-0998">Cell outer membrane</keyword>
<dbReference type="InterPro" id="IPR011459">
    <property type="entry name" value="DUF1565"/>
</dbReference>
<dbReference type="Gene3D" id="2.60.40.4070">
    <property type="match status" value="1"/>
</dbReference>
<dbReference type="PANTHER" id="PTHR11319:SF35">
    <property type="entry name" value="OUTER MEMBRANE PROTEIN PMPC-RELATED"/>
    <property type="match status" value="1"/>
</dbReference>
<dbReference type="InterPro" id="IPR012334">
    <property type="entry name" value="Pectin_lyas_fold"/>
</dbReference>
<protein>
    <recommendedName>
        <fullName evidence="11">FlgD Ig-like domain-containing protein</fullName>
    </recommendedName>
</protein>
<keyword evidence="6" id="KW-0472">Membrane</keyword>
<dbReference type="NCBIfam" id="TIGR04183">
    <property type="entry name" value="Por_Secre_tail"/>
    <property type="match status" value="1"/>
</dbReference>
<dbReference type="EMBL" id="UINC01035382">
    <property type="protein sequence ID" value="SVB27696.1"/>
    <property type="molecule type" value="Genomic_DNA"/>
</dbReference>
<dbReference type="AlphaFoldDB" id="A0A382CNH5"/>
<organism evidence="10">
    <name type="scientific">marine metagenome</name>
    <dbReference type="NCBI Taxonomy" id="408172"/>
    <lineage>
        <taxon>unclassified sequences</taxon>
        <taxon>metagenomes</taxon>
        <taxon>ecological metagenomes</taxon>
    </lineage>
</organism>
<dbReference type="Pfam" id="PF13860">
    <property type="entry name" value="FlgD_ig"/>
    <property type="match status" value="1"/>
</dbReference>
<evidence type="ECO:0000256" key="7">
    <source>
        <dbReference type="ARBA" id="ARBA00023237"/>
    </source>
</evidence>
<evidence type="ECO:0000256" key="5">
    <source>
        <dbReference type="ARBA" id="ARBA00022729"/>
    </source>
</evidence>
<dbReference type="InterPro" id="IPR006626">
    <property type="entry name" value="PbH1"/>
</dbReference>
<feature type="domain" description="FlgD/Vpr Ig-like" evidence="9">
    <location>
        <begin position="472"/>
        <end position="527"/>
    </location>
</feature>
<dbReference type="InterPro" id="IPR026444">
    <property type="entry name" value="Secre_tail"/>
</dbReference>
<dbReference type="SUPFAM" id="SSF49899">
    <property type="entry name" value="Concanavalin A-like lectins/glucanases"/>
    <property type="match status" value="1"/>
</dbReference>
<evidence type="ECO:0000259" key="9">
    <source>
        <dbReference type="Pfam" id="PF13860"/>
    </source>
</evidence>
<evidence type="ECO:0000256" key="2">
    <source>
        <dbReference type="ARBA" id="ARBA00004442"/>
    </source>
</evidence>
<sequence length="544" mass="57815">YDGSNIILYIDGIEAGSTEASGQITNESVPLKIGSLVFDNTNFDLDGQVDEVSLWNLALTEQEIQNYMYAEPTGEEGLLGYWNFNEGSGETANDASGNENHGSIYGAAWSGDVPFSSTTVWHVTTTGSNSTGDGSEENPFNTIQHGLNSAYNGDTVLVAEGTYSENVLWPAKNGITLIGSGEENCIINGGSLASVMRFEEDLGGIIDPTTMISGFTITNGYAQGGYPQNNGGGIYCHESSPTLTNVTISGNSANSGSGIYCWSNSNPILTDVIITGNSTDLYGGGIYCYESSPTLTNVTITGNSASDDGGGLYCYNNSGPTLTNVTISDNMASDAGGGFYCASSSGPSLMNSISWNNLPQEIYFFGFYDPCSITVSFSDIQGGEAEIETNGNGTVYWEEGNLDSDPLFCNPGNGDYSLAENSPCVETGENGANMGATSIGCGAMDVDNNVTPGLFILHQNYPNPFNPTTILRYDLPEDALVNVIIYDMMGRIINTMVNTEQNAGYKSVQWNAINDAGSPVSAGIYLYMIQTGEFRQIRKMVLLK</sequence>
<evidence type="ECO:0000259" key="8">
    <source>
        <dbReference type="Pfam" id="PF07602"/>
    </source>
</evidence>
<dbReference type="Pfam" id="PF13385">
    <property type="entry name" value="Laminin_G_3"/>
    <property type="match status" value="1"/>
</dbReference>
<dbReference type="Gene3D" id="2.60.120.200">
    <property type="match status" value="1"/>
</dbReference>
<dbReference type="GO" id="GO:0009279">
    <property type="term" value="C:cell outer membrane"/>
    <property type="evidence" value="ECO:0007669"/>
    <property type="project" value="UniProtKB-SubCell"/>
</dbReference>
<evidence type="ECO:0008006" key="11">
    <source>
        <dbReference type="Google" id="ProtNLM"/>
    </source>
</evidence>
<dbReference type="InterPro" id="IPR013320">
    <property type="entry name" value="ConA-like_dom_sf"/>
</dbReference>
<dbReference type="InterPro" id="IPR011050">
    <property type="entry name" value="Pectin_lyase_fold/virulence"/>
</dbReference>
<evidence type="ECO:0000256" key="6">
    <source>
        <dbReference type="ARBA" id="ARBA00023136"/>
    </source>
</evidence>
<keyword evidence="5" id="KW-0732">Signal</keyword>
<evidence type="ECO:0000256" key="4">
    <source>
        <dbReference type="ARBA" id="ARBA00022525"/>
    </source>
</evidence>
<evidence type="ECO:0000256" key="3">
    <source>
        <dbReference type="ARBA" id="ARBA00004613"/>
    </source>
</evidence>
<dbReference type="PANTHER" id="PTHR11319">
    <property type="entry name" value="G PROTEIN-COUPLED RECEPTOR-RELATED"/>
    <property type="match status" value="1"/>
</dbReference>
<dbReference type="InterPro" id="IPR003368">
    <property type="entry name" value="POMP_repeat"/>
</dbReference>
<dbReference type="Pfam" id="PF07602">
    <property type="entry name" value="DUF1565"/>
    <property type="match status" value="1"/>
</dbReference>
<accession>A0A382CNH5</accession>
<dbReference type="InterPro" id="IPR025965">
    <property type="entry name" value="FlgD/Vpr_Ig-like"/>
</dbReference>
<gene>
    <name evidence="10" type="ORF">METZ01_LOCUS180550</name>
</gene>
<name>A0A382CNH5_9ZZZZ</name>
<dbReference type="SUPFAM" id="SSF51126">
    <property type="entry name" value="Pectin lyase-like"/>
    <property type="match status" value="1"/>
</dbReference>
<dbReference type="SMART" id="SM00710">
    <property type="entry name" value="PbH1"/>
    <property type="match status" value="5"/>
</dbReference>
<dbReference type="Pfam" id="PF02415">
    <property type="entry name" value="Chlam_PMP"/>
    <property type="match status" value="1"/>
</dbReference>
<evidence type="ECO:0000313" key="10">
    <source>
        <dbReference type="EMBL" id="SVB27696.1"/>
    </source>
</evidence>
<feature type="non-terminal residue" evidence="10">
    <location>
        <position position="1"/>
    </location>
</feature>
<feature type="domain" description="DUF1565" evidence="8">
    <location>
        <begin position="126"/>
        <end position="294"/>
    </location>
</feature>
<keyword evidence="4" id="KW-0964">Secreted</keyword>
<comment type="subcellular location">
    <subcellularLocation>
        <location evidence="1">Cell envelope</location>
    </subcellularLocation>
    <subcellularLocation>
        <location evidence="2">Cell outer membrane</location>
    </subcellularLocation>
    <subcellularLocation>
        <location evidence="3">Secreted</location>
    </subcellularLocation>
</comment>
<dbReference type="GO" id="GO:0005576">
    <property type="term" value="C:extracellular region"/>
    <property type="evidence" value="ECO:0007669"/>
    <property type="project" value="UniProtKB-SubCell"/>
</dbReference>
<dbReference type="Gene3D" id="2.160.20.10">
    <property type="entry name" value="Single-stranded right-handed beta-helix, Pectin lyase-like"/>
    <property type="match status" value="1"/>
</dbReference>
<evidence type="ECO:0000256" key="1">
    <source>
        <dbReference type="ARBA" id="ARBA00004196"/>
    </source>
</evidence>